<protein>
    <submittedName>
        <fullName evidence="3">Uncharacterized protein</fullName>
    </submittedName>
</protein>
<feature type="compositionally biased region" description="Acidic residues" evidence="1">
    <location>
        <begin position="554"/>
        <end position="564"/>
    </location>
</feature>
<evidence type="ECO:0000256" key="1">
    <source>
        <dbReference type="SAM" id="MobiDB-lite"/>
    </source>
</evidence>
<sequence length="597" mass="61057">MNDASPGQRGRSEPARAAAARSSEDDGGDRGDRGGGAPRPLYVTGLVGALWCIGIGLAVLTTITLLGWIAAPRTALGPGLPGVFRTAVNLWLVSHHAGFSVPQGRVGLLPLGLIVLPGALLYRSGGWMIRAAGVPGRPRIGVVHVAVALAAPYAALAGLLALAATSPAVRPSAWQALVAAFVVALGAGALGAARALVAARGRRVRSGLGALLRLLPERPRSLVIGVAGATAVLLGSGAVLVGASLALHIPQATELYDALAPGAVGGLLLLLLQLAFLPNGVIWGMAYAIGPGFSVGAGTGVSPSGIFIDVVPLFPPLAALPEPGPAPLVSLVALAGPFLAGAVGGVLTVRALPSPLYEAAPLWGFTSGALTGAVAAGLSALAGGPLGGGRLATMGPSPWQVGLLAALEVGISAAIAAWLANWRALRRAEAAGDEEERPRSRTRKERAPRRRAAEKRERRREERTTSQPAPAAEPAGPSRPEPILAAPVPGPEPVQRPAAPARKPAPFDDGALEFEEAEPVLGPRKHAKAPRRPAEPVPADGPEEPAHDTRWAAEEEEPVADEPEPAPRKVPAPREDVERIETRGGAIYVLRDDPEDD</sequence>
<evidence type="ECO:0000313" key="3">
    <source>
        <dbReference type="EMBL" id="GAA2451037.1"/>
    </source>
</evidence>
<feature type="transmembrane region" description="Helical" evidence="2">
    <location>
        <begin position="361"/>
        <end position="381"/>
    </location>
</feature>
<evidence type="ECO:0000313" key="4">
    <source>
        <dbReference type="Proteomes" id="UP001501231"/>
    </source>
</evidence>
<keyword evidence="4" id="KW-1185">Reference proteome</keyword>
<feature type="transmembrane region" description="Helical" evidence="2">
    <location>
        <begin position="104"/>
        <end position="122"/>
    </location>
</feature>
<dbReference type="Proteomes" id="UP001501231">
    <property type="component" value="Unassembled WGS sequence"/>
</dbReference>
<name>A0ABP5XEY3_9ACTN</name>
<evidence type="ECO:0000256" key="2">
    <source>
        <dbReference type="SAM" id="Phobius"/>
    </source>
</evidence>
<feature type="transmembrane region" description="Helical" evidence="2">
    <location>
        <begin position="41"/>
        <end position="71"/>
    </location>
</feature>
<feature type="transmembrane region" description="Helical" evidence="2">
    <location>
        <begin position="401"/>
        <end position="420"/>
    </location>
</feature>
<gene>
    <name evidence="3" type="ORF">GCM10010191_81350</name>
</gene>
<accession>A0ABP5XEY3</accession>
<dbReference type="EMBL" id="BAAARW010000038">
    <property type="protein sequence ID" value="GAA2451037.1"/>
    <property type="molecule type" value="Genomic_DNA"/>
</dbReference>
<dbReference type="RefSeq" id="WP_344596590.1">
    <property type="nucleotide sequence ID" value="NZ_BAAARW010000038.1"/>
</dbReference>
<keyword evidence="2" id="KW-0472">Membrane</keyword>
<organism evidence="3 4">
    <name type="scientific">Actinomadura vinacea</name>
    <dbReference type="NCBI Taxonomy" id="115336"/>
    <lineage>
        <taxon>Bacteria</taxon>
        <taxon>Bacillati</taxon>
        <taxon>Actinomycetota</taxon>
        <taxon>Actinomycetes</taxon>
        <taxon>Streptosporangiales</taxon>
        <taxon>Thermomonosporaceae</taxon>
        <taxon>Actinomadura</taxon>
    </lineage>
</organism>
<feature type="transmembrane region" description="Helical" evidence="2">
    <location>
        <begin position="284"/>
        <end position="308"/>
    </location>
</feature>
<feature type="transmembrane region" description="Helical" evidence="2">
    <location>
        <begin position="258"/>
        <end position="277"/>
    </location>
</feature>
<feature type="transmembrane region" description="Helical" evidence="2">
    <location>
        <begin position="176"/>
        <end position="197"/>
    </location>
</feature>
<keyword evidence="2" id="KW-0812">Transmembrane</keyword>
<feature type="compositionally biased region" description="Basic and acidic residues" evidence="1">
    <location>
        <begin position="454"/>
        <end position="464"/>
    </location>
</feature>
<feature type="compositionally biased region" description="Basic and acidic residues" evidence="1">
    <location>
        <begin position="572"/>
        <end position="582"/>
    </location>
</feature>
<dbReference type="Pfam" id="PF19877">
    <property type="entry name" value="DUF6350"/>
    <property type="match status" value="1"/>
</dbReference>
<feature type="compositionally biased region" description="Basic residues" evidence="1">
    <location>
        <begin position="440"/>
        <end position="453"/>
    </location>
</feature>
<feature type="transmembrane region" description="Helical" evidence="2">
    <location>
        <begin position="222"/>
        <end position="246"/>
    </location>
</feature>
<dbReference type="InterPro" id="IPR045931">
    <property type="entry name" value="DUF6350"/>
</dbReference>
<reference evidence="4" key="1">
    <citation type="journal article" date="2019" name="Int. J. Syst. Evol. Microbiol.">
        <title>The Global Catalogue of Microorganisms (GCM) 10K type strain sequencing project: providing services to taxonomists for standard genome sequencing and annotation.</title>
        <authorList>
            <consortium name="The Broad Institute Genomics Platform"/>
            <consortium name="The Broad Institute Genome Sequencing Center for Infectious Disease"/>
            <person name="Wu L."/>
            <person name="Ma J."/>
        </authorList>
    </citation>
    <scope>NUCLEOTIDE SEQUENCE [LARGE SCALE GENOMIC DNA]</scope>
    <source>
        <strain evidence="4">JCM 3325</strain>
    </source>
</reference>
<feature type="compositionally biased region" description="Basic and acidic residues" evidence="1">
    <location>
        <begin position="544"/>
        <end position="553"/>
    </location>
</feature>
<feature type="region of interest" description="Disordered" evidence="1">
    <location>
        <begin position="428"/>
        <end position="597"/>
    </location>
</feature>
<feature type="compositionally biased region" description="Basic and acidic residues" evidence="1">
    <location>
        <begin position="22"/>
        <end position="33"/>
    </location>
</feature>
<proteinExistence type="predicted"/>
<feature type="transmembrane region" description="Helical" evidence="2">
    <location>
        <begin position="328"/>
        <end position="349"/>
    </location>
</feature>
<comment type="caution">
    <text evidence="3">The sequence shown here is derived from an EMBL/GenBank/DDBJ whole genome shotgun (WGS) entry which is preliminary data.</text>
</comment>
<feature type="transmembrane region" description="Helical" evidence="2">
    <location>
        <begin position="142"/>
        <end position="164"/>
    </location>
</feature>
<feature type="region of interest" description="Disordered" evidence="1">
    <location>
        <begin position="1"/>
        <end position="35"/>
    </location>
</feature>
<keyword evidence="2" id="KW-1133">Transmembrane helix</keyword>